<evidence type="ECO:0000259" key="4">
    <source>
        <dbReference type="Pfam" id="PF22624"/>
    </source>
</evidence>
<evidence type="ECO:0000256" key="1">
    <source>
        <dbReference type="ARBA" id="ARBA00010990"/>
    </source>
</evidence>
<accession>A0A972J966</accession>
<comment type="similarity">
    <text evidence="1">Belongs to the P-Pant transferase superfamily. Gsp/Sfp/HetI/AcpT family.</text>
</comment>
<organism evidence="5 6">
    <name type="scientific">Azoarcus taiwanensis</name>
    <dbReference type="NCBI Taxonomy" id="666964"/>
    <lineage>
        <taxon>Bacteria</taxon>
        <taxon>Pseudomonadati</taxon>
        <taxon>Pseudomonadota</taxon>
        <taxon>Betaproteobacteria</taxon>
        <taxon>Rhodocyclales</taxon>
        <taxon>Zoogloeaceae</taxon>
        <taxon>Azoarcus</taxon>
    </lineage>
</organism>
<feature type="domain" description="4'-phosphopantetheinyl transferase" evidence="3">
    <location>
        <begin position="96"/>
        <end position="193"/>
    </location>
</feature>
<feature type="domain" description="4'-phosphopantetheinyl transferase N-terminal" evidence="4">
    <location>
        <begin position="13"/>
        <end position="91"/>
    </location>
</feature>
<evidence type="ECO:0000313" key="5">
    <source>
        <dbReference type="EMBL" id="NMG04161.1"/>
    </source>
</evidence>
<dbReference type="GO" id="GO:0008897">
    <property type="term" value="F:holo-[acyl-carrier-protein] synthase activity"/>
    <property type="evidence" value="ECO:0007669"/>
    <property type="project" value="InterPro"/>
</dbReference>
<keyword evidence="2 5" id="KW-0808">Transferase</keyword>
<dbReference type="RefSeq" id="WP_168988846.1">
    <property type="nucleotide sequence ID" value="NZ_CAWPHM010000328.1"/>
</dbReference>
<evidence type="ECO:0000256" key="2">
    <source>
        <dbReference type="ARBA" id="ARBA00022679"/>
    </source>
</evidence>
<dbReference type="InterPro" id="IPR037143">
    <property type="entry name" value="4-PPantetheinyl_Trfase_dom_sf"/>
</dbReference>
<dbReference type="GO" id="GO:0019878">
    <property type="term" value="P:lysine biosynthetic process via aminoadipic acid"/>
    <property type="evidence" value="ECO:0007669"/>
    <property type="project" value="TreeGrafter"/>
</dbReference>
<dbReference type="InterPro" id="IPR050559">
    <property type="entry name" value="P-Pant_transferase_sf"/>
</dbReference>
<dbReference type="PANTHER" id="PTHR12215:SF10">
    <property type="entry name" value="L-AMINOADIPATE-SEMIALDEHYDE DEHYDROGENASE-PHOSPHOPANTETHEINYL TRANSFERASE"/>
    <property type="match status" value="1"/>
</dbReference>
<dbReference type="Gene3D" id="3.90.470.20">
    <property type="entry name" value="4'-phosphopantetheinyl transferase domain"/>
    <property type="match status" value="2"/>
</dbReference>
<comment type="caution">
    <text evidence="5">The sequence shown here is derived from an EMBL/GenBank/DDBJ whole genome shotgun (WGS) entry which is preliminary data.</text>
</comment>
<gene>
    <name evidence="5" type="ORF">GPA21_14475</name>
</gene>
<dbReference type="Pfam" id="PF01648">
    <property type="entry name" value="ACPS"/>
    <property type="match status" value="1"/>
</dbReference>
<reference evidence="5" key="1">
    <citation type="submission" date="2019-12" db="EMBL/GenBank/DDBJ databases">
        <title>Comparative genomics gives insights into the taxonomy of the Azoarcus-Aromatoleum group and reveals separate origins of nif in the plant-associated Azoarcus and non-plant-associated Aromatoleum sub-groups.</title>
        <authorList>
            <person name="Lafos M."/>
            <person name="Maluk M."/>
            <person name="Batista M."/>
            <person name="Junghare M."/>
            <person name="Carmona M."/>
            <person name="Faoro H."/>
            <person name="Cruz L.M."/>
            <person name="Battistoni F."/>
            <person name="De Souza E."/>
            <person name="Pedrosa F."/>
            <person name="Chen W.-M."/>
            <person name="Poole P.S."/>
            <person name="Dixon R.A."/>
            <person name="James E.K."/>
        </authorList>
    </citation>
    <scope>NUCLEOTIDE SEQUENCE</scope>
    <source>
        <strain evidence="5">NSC3</strain>
    </source>
</reference>
<name>A0A972J966_9RHOO</name>
<dbReference type="AlphaFoldDB" id="A0A972J966"/>
<dbReference type="InterPro" id="IPR055066">
    <property type="entry name" value="AASDHPPT_N"/>
</dbReference>
<dbReference type="GO" id="GO:0005829">
    <property type="term" value="C:cytosol"/>
    <property type="evidence" value="ECO:0007669"/>
    <property type="project" value="TreeGrafter"/>
</dbReference>
<dbReference type="GO" id="GO:0000287">
    <property type="term" value="F:magnesium ion binding"/>
    <property type="evidence" value="ECO:0007669"/>
    <property type="project" value="InterPro"/>
</dbReference>
<dbReference type="Pfam" id="PF22624">
    <property type="entry name" value="AASDHPPT_N"/>
    <property type="match status" value="1"/>
</dbReference>
<evidence type="ECO:0000259" key="3">
    <source>
        <dbReference type="Pfam" id="PF01648"/>
    </source>
</evidence>
<evidence type="ECO:0000313" key="6">
    <source>
        <dbReference type="Proteomes" id="UP000599523"/>
    </source>
</evidence>
<sequence length="211" mass="23445">MATARSADLAGFAPTLLSADEFDRSRQFRVAADRDRFFAAHALKRRLLGVLLGVPGAQLRFERQWAGKPQLVGRELHFNLSHSGDWVVLAISRSAPVGVDIEQGDSALPEGMLSLALHPDDRLAREPDSLVDRFYTAWTLKEAVSKGVGIGLALPFTQLRLEPSAPTQYRCRHGDELWHAEHRKLEGGAHLAVACLSPWTRLRLLRIERGI</sequence>
<dbReference type="EMBL" id="WTVM01000098">
    <property type="protein sequence ID" value="NMG04161.1"/>
    <property type="molecule type" value="Genomic_DNA"/>
</dbReference>
<dbReference type="InterPro" id="IPR008278">
    <property type="entry name" value="4-PPantetheinyl_Trfase_dom"/>
</dbReference>
<dbReference type="PANTHER" id="PTHR12215">
    <property type="entry name" value="PHOSPHOPANTETHEINE TRANSFERASE"/>
    <property type="match status" value="1"/>
</dbReference>
<dbReference type="Proteomes" id="UP000599523">
    <property type="component" value="Unassembled WGS sequence"/>
</dbReference>
<keyword evidence="6" id="KW-1185">Reference proteome</keyword>
<protein>
    <submittedName>
        <fullName evidence="5">4'-phosphopantetheinyl transferase superfamily protein</fullName>
    </submittedName>
</protein>
<dbReference type="SUPFAM" id="SSF56214">
    <property type="entry name" value="4'-phosphopantetheinyl transferase"/>
    <property type="match status" value="2"/>
</dbReference>
<proteinExistence type="inferred from homology"/>